<proteinExistence type="predicted"/>
<dbReference type="EMBL" id="GGEC01076331">
    <property type="protein sequence ID" value="MBX56815.1"/>
    <property type="molecule type" value="Transcribed_RNA"/>
</dbReference>
<protein>
    <submittedName>
        <fullName evidence="1">Uncharacterized protein</fullName>
    </submittedName>
</protein>
<organism evidence="1">
    <name type="scientific">Rhizophora mucronata</name>
    <name type="common">Asiatic mangrove</name>
    <dbReference type="NCBI Taxonomy" id="61149"/>
    <lineage>
        <taxon>Eukaryota</taxon>
        <taxon>Viridiplantae</taxon>
        <taxon>Streptophyta</taxon>
        <taxon>Embryophyta</taxon>
        <taxon>Tracheophyta</taxon>
        <taxon>Spermatophyta</taxon>
        <taxon>Magnoliopsida</taxon>
        <taxon>eudicotyledons</taxon>
        <taxon>Gunneridae</taxon>
        <taxon>Pentapetalae</taxon>
        <taxon>rosids</taxon>
        <taxon>fabids</taxon>
        <taxon>Malpighiales</taxon>
        <taxon>Rhizophoraceae</taxon>
        <taxon>Rhizophora</taxon>
    </lineage>
</organism>
<reference evidence="1" key="1">
    <citation type="submission" date="2018-02" db="EMBL/GenBank/DDBJ databases">
        <title>Rhizophora mucronata_Transcriptome.</title>
        <authorList>
            <person name="Meera S.P."/>
            <person name="Sreeshan A."/>
            <person name="Augustine A."/>
        </authorList>
    </citation>
    <scope>NUCLEOTIDE SEQUENCE</scope>
    <source>
        <tissue evidence="1">Leaf</tissue>
    </source>
</reference>
<evidence type="ECO:0000313" key="1">
    <source>
        <dbReference type="EMBL" id="MBX56815.1"/>
    </source>
</evidence>
<sequence>MCPKLNSKLPQSQEK</sequence>
<name>A0A2P2PQ27_RHIMU</name>
<accession>A0A2P2PQ27</accession>